<dbReference type="OrthoDB" id="9790355at2"/>
<dbReference type="RefSeq" id="WP_103222442.1">
    <property type="nucleotide sequence ID" value="NZ_PPCN01000004.1"/>
</dbReference>
<dbReference type="Gene3D" id="3.10.580.10">
    <property type="entry name" value="CBS-domain"/>
    <property type="match status" value="1"/>
</dbReference>
<dbReference type="InterPro" id="IPR036739">
    <property type="entry name" value="SLC41_membr_dom_sf"/>
</dbReference>
<evidence type="ECO:0000256" key="2">
    <source>
        <dbReference type="ARBA" id="ARBA00009749"/>
    </source>
</evidence>
<evidence type="ECO:0000256" key="1">
    <source>
        <dbReference type="ARBA" id="ARBA00004141"/>
    </source>
</evidence>
<evidence type="ECO:0000313" key="12">
    <source>
        <dbReference type="Proteomes" id="UP000236959"/>
    </source>
</evidence>
<dbReference type="SMART" id="SM00924">
    <property type="entry name" value="MgtE_N"/>
    <property type="match status" value="1"/>
</dbReference>
<dbReference type="Gene3D" id="1.25.60.10">
    <property type="entry name" value="MgtE N-terminal domain-like"/>
    <property type="match status" value="1"/>
</dbReference>
<comment type="subcellular location">
    <subcellularLocation>
        <location evidence="9">Cell membrane</location>
        <topology evidence="9">Multi-pass membrane protein</topology>
    </subcellularLocation>
    <subcellularLocation>
        <location evidence="1">Membrane</location>
        <topology evidence="1">Multi-pass membrane protein</topology>
    </subcellularLocation>
</comment>
<dbReference type="Pfam" id="PF00571">
    <property type="entry name" value="CBS"/>
    <property type="match status" value="1"/>
</dbReference>
<gene>
    <name evidence="11" type="ORF">CLV41_10471</name>
</gene>
<dbReference type="GO" id="GO:0015095">
    <property type="term" value="F:magnesium ion transmembrane transporter activity"/>
    <property type="evidence" value="ECO:0007669"/>
    <property type="project" value="UniProtKB-UniRule"/>
</dbReference>
<evidence type="ECO:0000256" key="8">
    <source>
        <dbReference type="PROSITE-ProRule" id="PRU00703"/>
    </source>
</evidence>
<reference evidence="11 12" key="1">
    <citation type="submission" date="2018-01" db="EMBL/GenBank/DDBJ databases">
        <title>Genomic Encyclopedia of Archaeal and Bacterial Type Strains, Phase II (KMG-II): from individual species to whole genera.</title>
        <authorList>
            <person name="Goeker M."/>
        </authorList>
    </citation>
    <scope>NUCLEOTIDE SEQUENCE [LARGE SCALE GENOMIC DNA]</scope>
    <source>
        <strain evidence="11 12">DSM 17023</strain>
    </source>
</reference>
<dbReference type="PANTHER" id="PTHR43773">
    <property type="entry name" value="MAGNESIUM TRANSPORTER MGTE"/>
    <property type="match status" value="1"/>
</dbReference>
<dbReference type="GO" id="GO:0005886">
    <property type="term" value="C:plasma membrane"/>
    <property type="evidence" value="ECO:0007669"/>
    <property type="project" value="UniProtKB-SubCell"/>
</dbReference>
<feature type="transmembrane region" description="Helical" evidence="9">
    <location>
        <begin position="379"/>
        <end position="401"/>
    </location>
</feature>
<dbReference type="Pfam" id="PF01769">
    <property type="entry name" value="MgtE"/>
    <property type="match status" value="1"/>
</dbReference>
<evidence type="ECO:0000256" key="7">
    <source>
        <dbReference type="ARBA" id="ARBA00023136"/>
    </source>
</evidence>
<comment type="function">
    <text evidence="9">Acts as a magnesium transporter.</text>
</comment>
<keyword evidence="9" id="KW-1003">Cell membrane</keyword>
<dbReference type="SUPFAM" id="SSF158791">
    <property type="entry name" value="MgtE N-terminal domain-like"/>
    <property type="match status" value="1"/>
</dbReference>
<dbReference type="Pfam" id="PF03448">
    <property type="entry name" value="MgtE_N"/>
    <property type="match status" value="1"/>
</dbReference>
<keyword evidence="9" id="KW-0479">Metal-binding</keyword>
<sequence length="471" mass="51409">MSEAADLDVIASPEPVIAVRDAEDHLNPDFIAAVETAIRANDQFGLRALAADLHEADTGDLLETINPDERATFIQLLGEDFDYTALTEMDEATRLQVLEDLPTEAIAEGLGELDSDDAVYILEDMDEEDQAAILDELPYADRAQLQKALDYPEESAGRRMQSEFIAVAQFWTVGQTIDYMREARDLPDSFYEIYVVDPAFKLLGSVHLDKILRTKRREKVTSIMEETRQAVLATEDQEEVARRFERYNLVSSAVVDENERLVGVLTVDDIVDVIQEEAEEDLRALAGVGDEEISDTVMTIARSRFAWLVVNLGTAILASVVIALFEETIEAMVALAVLMPIVASMGGNAGTQTMTVAVRGIATQELGTRNLMRVLNREILVSALNGVALAILIGLTAWLWFDSPGLGVVIGGSIVINMLFAGLSGLLIPIALDRLNVDPAIASSVFVTTVTDVVGFFAFLGIAALWFGLPL</sequence>
<dbReference type="InterPro" id="IPR000644">
    <property type="entry name" value="CBS_dom"/>
</dbReference>
<keyword evidence="12" id="KW-1185">Reference proteome</keyword>
<dbReference type="InterPro" id="IPR038076">
    <property type="entry name" value="MgtE_N_sf"/>
</dbReference>
<organism evidence="11 12">
    <name type="scientific">Roseibium marinum</name>
    <dbReference type="NCBI Taxonomy" id="281252"/>
    <lineage>
        <taxon>Bacteria</taxon>
        <taxon>Pseudomonadati</taxon>
        <taxon>Pseudomonadota</taxon>
        <taxon>Alphaproteobacteria</taxon>
        <taxon>Hyphomicrobiales</taxon>
        <taxon>Stappiaceae</taxon>
        <taxon>Roseibium</taxon>
    </lineage>
</organism>
<dbReference type="AlphaFoldDB" id="A0A2S3UVM5"/>
<dbReference type="PROSITE" id="PS51371">
    <property type="entry name" value="CBS"/>
    <property type="match status" value="1"/>
</dbReference>
<keyword evidence="7 9" id="KW-0472">Membrane</keyword>
<keyword evidence="6 9" id="KW-1133">Transmembrane helix</keyword>
<comment type="similarity">
    <text evidence="2 9">Belongs to the SLC41A transporter family.</text>
</comment>
<feature type="transmembrane region" description="Helical" evidence="9">
    <location>
        <begin position="444"/>
        <end position="469"/>
    </location>
</feature>
<proteinExistence type="inferred from homology"/>
<dbReference type="InterPro" id="IPR006669">
    <property type="entry name" value="MgtE_transporter"/>
</dbReference>
<dbReference type="InterPro" id="IPR006668">
    <property type="entry name" value="Mg_transptr_MgtE_intracell_dom"/>
</dbReference>
<evidence type="ECO:0000256" key="6">
    <source>
        <dbReference type="ARBA" id="ARBA00022989"/>
    </source>
</evidence>
<dbReference type="EMBL" id="PPCN01000004">
    <property type="protein sequence ID" value="POF31509.1"/>
    <property type="molecule type" value="Genomic_DNA"/>
</dbReference>
<feature type="transmembrane region" description="Helical" evidence="9">
    <location>
        <begin position="331"/>
        <end position="358"/>
    </location>
</feature>
<evidence type="ECO:0000313" key="11">
    <source>
        <dbReference type="EMBL" id="POF31509.1"/>
    </source>
</evidence>
<evidence type="ECO:0000256" key="4">
    <source>
        <dbReference type="ARBA" id="ARBA00022692"/>
    </source>
</evidence>
<dbReference type="SUPFAM" id="SSF161093">
    <property type="entry name" value="MgtE membrane domain-like"/>
    <property type="match status" value="1"/>
</dbReference>
<evidence type="ECO:0000256" key="5">
    <source>
        <dbReference type="ARBA" id="ARBA00022842"/>
    </source>
</evidence>
<dbReference type="Proteomes" id="UP000236959">
    <property type="component" value="Unassembled WGS sequence"/>
</dbReference>
<feature type="transmembrane region" description="Helical" evidence="9">
    <location>
        <begin position="305"/>
        <end position="325"/>
    </location>
</feature>
<dbReference type="SUPFAM" id="SSF54631">
    <property type="entry name" value="CBS-domain pair"/>
    <property type="match status" value="1"/>
</dbReference>
<dbReference type="InterPro" id="IPR006667">
    <property type="entry name" value="SLC41_membr_dom"/>
</dbReference>
<evidence type="ECO:0000259" key="10">
    <source>
        <dbReference type="PROSITE" id="PS51371"/>
    </source>
</evidence>
<dbReference type="CDD" id="cd04606">
    <property type="entry name" value="CBS_pair_Mg_transporter"/>
    <property type="match status" value="1"/>
</dbReference>
<keyword evidence="3 9" id="KW-0813">Transport</keyword>
<dbReference type="NCBIfam" id="TIGR00400">
    <property type="entry name" value="mgtE"/>
    <property type="match status" value="1"/>
</dbReference>
<evidence type="ECO:0000256" key="9">
    <source>
        <dbReference type="RuleBase" id="RU362011"/>
    </source>
</evidence>
<feature type="transmembrane region" description="Helical" evidence="9">
    <location>
        <begin position="407"/>
        <end position="432"/>
    </location>
</feature>
<accession>A0A2S3UVM5</accession>
<name>A0A2S3UVM5_9HYPH</name>
<protein>
    <recommendedName>
        <fullName evidence="9">Magnesium transporter MgtE</fullName>
    </recommendedName>
</protein>
<feature type="domain" description="CBS" evidence="10">
    <location>
        <begin position="224"/>
        <end position="280"/>
    </location>
</feature>
<dbReference type="GO" id="GO:0046872">
    <property type="term" value="F:metal ion binding"/>
    <property type="evidence" value="ECO:0007669"/>
    <property type="project" value="UniProtKB-KW"/>
</dbReference>
<dbReference type="Gene3D" id="1.10.357.20">
    <property type="entry name" value="SLC41 divalent cation transporters, integral membrane domain"/>
    <property type="match status" value="1"/>
</dbReference>
<keyword evidence="8" id="KW-0129">CBS domain</keyword>
<comment type="caution">
    <text evidence="11">The sequence shown here is derived from an EMBL/GenBank/DDBJ whole genome shotgun (WGS) entry which is preliminary data.</text>
</comment>
<evidence type="ECO:0000256" key="3">
    <source>
        <dbReference type="ARBA" id="ARBA00022448"/>
    </source>
</evidence>
<comment type="subunit">
    <text evidence="9">Homodimer.</text>
</comment>
<keyword evidence="4 9" id="KW-0812">Transmembrane</keyword>
<dbReference type="PANTHER" id="PTHR43773:SF1">
    <property type="entry name" value="MAGNESIUM TRANSPORTER MGTE"/>
    <property type="match status" value="1"/>
</dbReference>
<keyword evidence="5 9" id="KW-0460">Magnesium</keyword>
<dbReference type="InterPro" id="IPR046342">
    <property type="entry name" value="CBS_dom_sf"/>
</dbReference>